<protein>
    <submittedName>
        <fullName evidence="1">Uncharacterized protein</fullName>
    </submittedName>
</protein>
<keyword evidence="2" id="KW-1185">Reference proteome</keyword>
<sequence length="63" mass="7172">MFLSIACISFYITIFMESQSHFLQEPQTKKKSVTPILAITPDIRPGRRLTSKVGQPKLPKSHK</sequence>
<gene>
    <name evidence="1" type="ORF">DAPPUDRAFT_266703</name>
</gene>
<dbReference type="EMBL" id="GL732854">
    <property type="protein sequence ID" value="EFX64256.1"/>
    <property type="molecule type" value="Genomic_DNA"/>
</dbReference>
<evidence type="ECO:0000313" key="2">
    <source>
        <dbReference type="Proteomes" id="UP000000305"/>
    </source>
</evidence>
<organism evidence="1 2">
    <name type="scientific">Daphnia pulex</name>
    <name type="common">Water flea</name>
    <dbReference type="NCBI Taxonomy" id="6669"/>
    <lineage>
        <taxon>Eukaryota</taxon>
        <taxon>Metazoa</taxon>
        <taxon>Ecdysozoa</taxon>
        <taxon>Arthropoda</taxon>
        <taxon>Crustacea</taxon>
        <taxon>Branchiopoda</taxon>
        <taxon>Diplostraca</taxon>
        <taxon>Cladocera</taxon>
        <taxon>Anomopoda</taxon>
        <taxon>Daphniidae</taxon>
        <taxon>Daphnia</taxon>
    </lineage>
</organism>
<evidence type="ECO:0000313" key="1">
    <source>
        <dbReference type="EMBL" id="EFX64256.1"/>
    </source>
</evidence>
<proteinExistence type="predicted"/>
<reference evidence="1 2" key="1">
    <citation type="journal article" date="2011" name="Science">
        <title>The ecoresponsive genome of Daphnia pulex.</title>
        <authorList>
            <person name="Colbourne J.K."/>
            <person name="Pfrender M.E."/>
            <person name="Gilbert D."/>
            <person name="Thomas W.K."/>
            <person name="Tucker A."/>
            <person name="Oakley T.H."/>
            <person name="Tokishita S."/>
            <person name="Aerts A."/>
            <person name="Arnold G.J."/>
            <person name="Basu M.K."/>
            <person name="Bauer D.J."/>
            <person name="Caceres C.E."/>
            <person name="Carmel L."/>
            <person name="Casola C."/>
            <person name="Choi J.H."/>
            <person name="Detter J.C."/>
            <person name="Dong Q."/>
            <person name="Dusheyko S."/>
            <person name="Eads B.D."/>
            <person name="Frohlich T."/>
            <person name="Geiler-Samerotte K.A."/>
            <person name="Gerlach D."/>
            <person name="Hatcher P."/>
            <person name="Jogdeo S."/>
            <person name="Krijgsveld J."/>
            <person name="Kriventseva E.V."/>
            <person name="Kultz D."/>
            <person name="Laforsch C."/>
            <person name="Lindquist E."/>
            <person name="Lopez J."/>
            <person name="Manak J.R."/>
            <person name="Muller J."/>
            <person name="Pangilinan J."/>
            <person name="Patwardhan R.P."/>
            <person name="Pitluck S."/>
            <person name="Pritham E.J."/>
            <person name="Rechtsteiner A."/>
            <person name="Rho M."/>
            <person name="Rogozin I.B."/>
            <person name="Sakarya O."/>
            <person name="Salamov A."/>
            <person name="Schaack S."/>
            <person name="Shapiro H."/>
            <person name="Shiga Y."/>
            <person name="Skalitzky C."/>
            <person name="Smith Z."/>
            <person name="Souvorov A."/>
            <person name="Sung W."/>
            <person name="Tang Z."/>
            <person name="Tsuchiya D."/>
            <person name="Tu H."/>
            <person name="Vos H."/>
            <person name="Wang M."/>
            <person name="Wolf Y.I."/>
            <person name="Yamagata H."/>
            <person name="Yamada T."/>
            <person name="Ye Y."/>
            <person name="Shaw J.R."/>
            <person name="Andrews J."/>
            <person name="Crease T.J."/>
            <person name="Tang H."/>
            <person name="Lucas S.M."/>
            <person name="Robertson H.M."/>
            <person name="Bork P."/>
            <person name="Koonin E.V."/>
            <person name="Zdobnov E.M."/>
            <person name="Grigoriev I.V."/>
            <person name="Lynch M."/>
            <person name="Boore J.L."/>
        </authorList>
    </citation>
    <scope>NUCLEOTIDE SEQUENCE [LARGE SCALE GENOMIC DNA]</scope>
</reference>
<dbReference type="HOGENOM" id="CLU_2888006_0_0_1"/>
<dbReference type="AlphaFoldDB" id="E9HVH6"/>
<name>E9HVH6_DAPPU</name>
<dbReference type="InParanoid" id="E9HVH6"/>
<dbReference type="KEGG" id="dpx:DAPPUDRAFT_266703"/>
<accession>E9HVH6</accession>
<dbReference type="Proteomes" id="UP000000305">
    <property type="component" value="Unassembled WGS sequence"/>
</dbReference>